<evidence type="ECO:0000256" key="3">
    <source>
        <dbReference type="SAM" id="Phobius"/>
    </source>
</evidence>
<comment type="similarity">
    <text evidence="1">Belongs to the LytR/CpsA/Psr (LCP) family.</text>
</comment>
<dbReference type="GeneID" id="29934657"/>
<dbReference type="EMBL" id="BJUI01000005">
    <property type="protein sequence ID" value="GEK41790.1"/>
    <property type="molecule type" value="Genomic_DNA"/>
</dbReference>
<feature type="domain" description="Cell envelope-related transcriptional attenuator" evidence="4">
    <location>
        <begin position="108"/>
        <end position="253"/>
    </location>
</feature>
<organism evidence="5 6">
    <name type="scientific">Ligilactobacillus aviarius</name>
    <dbReference type="NCBI Taxonomy" id="1606"/>
    <lineage>
        <taxon>Bacteria</taxon>
        <taxon>Bacillati</taxon>
        <taxon>Bacillota</taxon>
        <taxon>Bacilli</taxon>
        <taxon>Lactobacillales</taxon>
        <taxon>Lactobacillaceae</taxon>
        <taxon>Ligilactobacillus</taxon>
    </lineage>
</organism>
<dbReference type="Pfam" id="PF03816">
    <property type="entry name" value="LytR_cpsA_psr"/>
    <property type="match status" value="1"/>
</dbReference>
<dbReference type="Gene3D" id="3.40.630.190">
    <property type="entry name" value="LCP protein"/>
    <property type="match status" value="1"/>
</dbReference>
<keyword evidence="6" id="KW-1185">Reference proteome</keyword>
<name>A0A510WZD1_9LACO</name>
<dbReference type="InterPro" id="IPR050922">
    <property type="entry name" value="LytR/CpsA/Psr_CW_biosynth"/>
</dbReference>
<evidence type="ECO:0000256" key="1">
    <source>
        <dbReference type="ARBA" id="ARBA00006068"/>
    </source>
</evidence>
<dbReference type="PANTHER" id="PTHR33392">
    <property type="entry name" value="POLYISOPRENYL-TEICHOIC ACID--PEPTIDOGLYCAN TEICHOIC ACID TRANSFERASE TAGU"/>
    <property type="match status" value="1"/>
</dbReference>
<feature type="region of interest" description="Disordered" evidence="2">
    <location>
        <begin position="344"/>
        <end position="456"/>
    </location>
</feature>
<dbReference type="InterPro" id="IPR004474">
    <property type="entry name" value="LytR_CpsA_psr"/>
</dbReference>
<proteinExistence type="inferred from homology"/>
<feature type="transmembrane region" description="Helical" evidence="3">
    <location>
        <begin position="36"/>
        <end position="59"/>
    </location>
</feature>
<keyword evidence="3" id="KW-1133">Transmembrane helix</keyword>
<feature type="compositionally biased region" description="Gly residues" evidence="2">
    <location>
        <begin position="440"/>
        <end position="456"/>
    </location>
</feature>
<dbReference type="AlphaFoldDB" id="A0A510WZD1"/>
<keyword evidence="3" id="KW-0812">Transmembrane</keyword>
<dbReference type="RefSeq" id="WP_081037011.1">
    <property type="nucleotide sequence ID" value="NZ_BAAACL010000010.1"/>
</dbReference>
<evidence type="ECO:0000313" key="6">
    <source>
        <dbReference type="Proteomes" id="UP000321722"/>
    </source>
</evidence>
<dbReference type="PANTHER" id="PTHR33392:SF6">
    <property type="entry name" value="POLYISOPRENYL-TEICHOIC ACID--PEPTIDOGLYCAN TEICHOIC ACID TRANSFERASE TAGU"/>
    <property type="match status" value="1"/>
</dbReference>
<evidence type="ECO:0000256" key="2">
    <source>
        <dbReference type="SAM" id="MobiDB-lite"/>
    </source>
</evidence>
<dbReference type="Proteomes" id="UP000321722">
    <property type="component" value="Unassembled WGS sequence"/>
</dbReference>
<sequence>MDNNKREDSSLYDEIPSRTEEYHKRNRAKQSLRKKICAICLVVLLIGFYGIGAFALNILNHTRTAMSKAYSPTGKDQTISQVLKDKKPFSVLLMGTDTGDLGRTFKGRTDTMIVMTVNPQTEKITMTSIPRDTAVHISGSNNEYDKINSAYTYGGTDLAVKTVEKTLDIPINFYMLINMGGLVKVIDDLGGVTVTPPLTFSYQNVSVTKGKTVKLDGKQALSYSRMRDDDPQGDYGRQKRQKQILTAIIKKAMSASSLTKYNKTINAIQGSLKTDLSYDDLMMIESYYKDAGKHVSSRVLQGHTEMLSGLSYQVATAAEKRKISNEIRHQLRLKDSDYNFEKDSLSQLEGDGSSDDDSTTDTTSTGNGYGSATGNVGTGYGTGTGYGNQTTTASPRTQTQGYGTGTGAGTGTANQTAGTGTGAATGNATGGNYGRTAGATGTGTGTGAGTTGNYGY</sequence>
<accession>A0A510WZD1</accession>
<keyword evidence="3" id="KW-0472">Membrane</keyword>
<feature type="compositionally biased region" description="Gly residues" evidence="2">
    <location>
        <begin position="419"/>
        <end position="433"/>
    </location>
</feature>
<feature type="compositionally biased region" description="Low complexity" evidence="2">
    <location>
        <begin position="387"/>
        <end position="401"/>
    </location>
</feature>
<comment type="caution">
    <text evidence="5">The sequence shown here is derived from an EMBL/GenBank/DDBJ whole genome shotgun (WGS) entry which is preliminary data.</text>
</comment>
<reference evidence="5 6" key="1">
    <citation type="submission" date="2019-07" db="EMBL/GenBank/DDBJ databases">
        <title>Whole genome shotgun sequence of Lactobacillus aviarius subsp. aviarius NBRC 102162.</title>
        <authorList>
            <person name="Hosoyama A."/>
            <person name="Uohara A."/>
            <person name="Ohji S."/>
            <person name="Ichikawa N."/>
        </authorList>
    </citation>
    <scope>NUCLEOTIDE SEQUENCE [LARGE SCALE GENOMIC DNA]</scope>
    <source>
        <strain evidence="5 6">NBRC 102162</strain>
    </source>
</reference>
<dbReference type="NCBIfam" id="TIGR00350">
    <property type="entry name" value="lytR_cpsA_psr"/>
    <property type="match status" value="1"/>
</dbReference>
<evidence type="ECO:0000313" key="5">
    <source>
        <dbReference type="EMBL" id="GEK41790.1"/>
    </source>
</evidence>
<gene>
    <name evidence="5" type="ORF">LAV01_06220</name>
</gene>
<protein>
    <submittedName>
        <fullName evidence="5">LytR family transcriptional regulator</fullName>
    </submittedName>
</protein>
<evidence type="ECO:0000259" key="4">
    <source>
        <dbReference type="Pfam" id="PF03816"/>
    </source>
</evidence>
<feature type="compositionally biased region" description="Gly residues" evidence="2">
    <location>
        <begin position="367"/>
        <end position="386"/>
    </location>
</feature>